<dbReference type="InParanoid" id="A0A067LWX6"/>
<proteinExistence type="predicted"/>
<dbReference type="HOGENOM" id="CLU_2867373_0_0_1"/>
<organism evidence="1 2">
    <name type="scientific">Botryobasidium botryosum (strain FD-172 SS1)</name>
    <dbReference type="NCBI Taxonomy" id="930990"/>
    <lineage>
        <taxon>Eukaryota</taxon>
        <taxon>Fungi</taxon>
        <taxon>Dikarya</taxon>
        <taxon>Basidiomycota</taxon>
        <taxon>Agaricomycotina</taxon>
        <taxon>Agaricomycetes</taxon>
        <taxon>Cantharellales</taxon>
        <taxon>Botryobasidiaceae</taxon>
        <taxon>Botryobasidium</taxon>
    </lineage>
</organism>
<dbReference type="Proteomes" id="UP000027195">
    <property type="component" value="Unassembled WGS sequence"/>
</dbReference>
<name>A0A067LWX6_BOTB1</name>
<protein>
    <submittedName>
        <fullName evidence="1">Uncharacterized protein</fullName>
    </submittedName>
</protein>
<keyword evidence="2" id="KW-1185">Reference proteome</keyword>
<sequence length="64" mass="7209">MLGGYSREDLVRLLRHSAPVTSLPVTGEYYRHNVLDSPRSCTCGEPYLVSFKQTLFLTRTSGTM</sequence>
<accession>A0A067LWX6</accession>
<dbReference type="EMBL" id="KL198099">
    <property type="protein sequence ID" value="KDQ07853.1"/>
    <property type="molecule type" value="Genomic_DNA"/>
</dbReference>
<dbReference type="AlphaFoldDB" id="A0A067LWX6"/>
<evidence type="ECO:0000313" key="2">
    <source>
        <dbReference type="Proteomes" id="UP000027195"/>
    </source>
</evidence>
<gene>
    <name evidence="1" type="ORF">BOTBODRAFT_590029</name>
</gene>
<reference evidence="2" key="1">
    <citation type="journal article" date="2014" name="Proc. Natl. Acad. Sci. U.S.A.">
        <title>Extensive sampling of basidiomycete genomes demonstrates inadequacy of the white-rot/brown-rot paradigm for wood decay fungi.</title>
        <authorList>
            <person name="Riley R."/>
            <person name="Salamov A.A."/>
            <person name="Brown D.W."/>
            <person name="Nagy L.G."/>
            <person name="Floudas D."/>
            <person name="Held B.W."/>
            <person name="Levasseur A."/>
            <person name="Lombard V."/>
            <person name="Morin E."/>
            <person name="Otillar R."/>
            <person name="Lindquist E.A."/>
            <person name="Sun H."/>
            <person name="LaButti K.M."/>
            <person name="Schmutz J."/>
            <person name="Jabbour D."/>
            <person name="Luo H."/>
            <person name="Baker S.E."/>
            <person name="Pisabarro A.G."/>
            <person name="Walton J.D."/>
            <person name="Blanchette R.A."/>
            <person name="Henrissat B."/>
            <person name="Martin F."/>
            <person name="Cullen D."/>
            <person name="Hibbett D.S."/>
            <person name="Grigoriev I.V."/>
        </authorList>
    </citation>
    <scope>NUCLEOTIDE SEQUENCE [LARGE SCALE GENOMIC DNA]</scope>
    <source>
        <strain evidence="2">FD-172 SS1</strain>
    </source>
</reference>
<evidence type="ECO:0000313" key="1">
    <source>
        <dbReference type="EMBL" id="KDQ07853.1"/>
    </source>
</evidence>